<evidence type="ECO:0000313" key="3">
    <source>
        <dbReference type="Proteomes" id="UP001242021"/>
    </source>
</evidence>
<dbReference type="SUPFAM" id="SSF53448">
    <property type="entry name" value="Nucleotide-diphospho-sugar transferases"/>
    <property type="match status" value="1"/>
</dbReference>
<reference evidence="2" key="1">
    <citation type="submission" date="2022-06" db="EMBL/GenBank/DDBJ databases">
        <title>Brachyspira pilosicoli from pigs in Switzerland.</title>
        <authorList>
            <person name="Schmitt S."/>
            <person name="Arnold M."/>
            <person name="Rossano A."/>
            <person name="Perreten V."/>
        </authorList>
    </citation>
    <scope>NUCLEOTIDE SEQUENCE</scope>
    <source>
        <strain evidence="2">MEI4028</strain>
    </source>
</reference>
<protein>
    <submittedName>
        <fullName evidence="2">Glycosyltransferase</fullName>
        <ecNumber evidence="2">2.4.-.-</ecNumber>
    </submittedName>
</protein>
<dbReference type="RefSeq" id="WP_284602466.1">
    <property type="nucleotide sequence ID" value="NZ_CP098752.1"/>
</dbReference>
<dbReference type="EMBL" id="CP098754">
    <property type="protein sequence ID" value="WIH94255.1"/>
    <property type="molecule type" value="Genomic_DNA"/>
</dbReference>
<dbReference type="Pfam" id="PF00535">
    <property type="entry name" value="Glycos_transf_2"/>
    <property type="match status" value="1"/>
</dbReference>
<dbReference type="Gene3D" id="3.90.550.10">
    <property type="entry name" value="Spore Coat Polysaccharide Biosynthesis Protein SpsA, Chain A"/>
    <property type="match status" value="1"/>
</dbReference>
<proteinExistence type="predicted"/>
<dbReference type="Proteomes" id="UP001242021">
    <property type="component" value="Chromosome"/>
</dbReference>
<dbReference type="InterPro" id="IPR001173">
    <property type="entry name" value="Glyco_trans_2-like"/>
</dbReference>
<keyword evidence="2" id="KW-0328">Glycosyltransferase</keyword>
<dbReference type="InterPro" id="IPR029044">
    <property type="entry name" value="Nucleotide-diphossugar_trans"/>
</dbReference>
<evidence type="ECO:0000259" key="1">
    <source>
        <dbReference type="Pfam" id="PF00535"/>
    </source>
</evidence>
<accession>A0AAJ6GFV3</accession>
<keyword evidence="2" id="KW-0808">Transferase</keyword>
<dbReference type="GO" id="GO:0016758">
    <property type="term" value="F:hexosyltransferase activity"/>
    <property type="evidence" value="ECO:0007669"/>
    <property type="project" value="UniProtKB-ARBA"/>
</dbReference>
<name>A0AAJ6GFV3_BRAPL</name>
<sequence>MIKISVIVPVYNVENYLRECLESIINQTLKEIEILCIDDCSTDNSYSILEEYAKKDNRIILIKNLENKGGGYNRNIGIKEARGEYISFIDSDDYVLKDYLENLYNTAKKYDSDIVNTLNIKTYIEETKKTYKFDFNFKNEEFESEWNLRDIENLSSYNSVAPYVWNKLYKKSFLLNNKIYFLEYKVSTAEDADFTIRLMAHKPRISFNNKSIYFYRKHQTSLTSTVDKGVESATNAINHLSNALLYYTENFPNFLPEVSFKLWVPVINFFNASSFSDKFKLFDYIKSFSKKIFIDPKFVNMESTYEYSRYIAYLIIRASENYDKYLLYTNLYSDISLIKGDINRSSNWFRLFGINNTKEYLTIILFGIKISIKKA</sequence>
<dbReference type="PANTHER" id="PTHR22916:SF3">
    <property type="entry name" value="UDP-GLCNAC:BETAGAL BETA-1,3-N-ACETYLGLUCOSAMINYLTRANSFERASE-LIKE PROTEIN 1"/>
    <property type="match status" value="1"/>
</dbReference>
<dbReference type="EC" id="2.4.-.-" evidence="2"/>
<dbReference type="CDD" id="cd00761">
    <property type="entry name" value="Glyco_tranf_GTA_type"/>
    <property type="match status" value="1"/>
</dbReference>
<evidence type="ECO:0000313" key="2">
    <source>
        <dbReference type="EMBL" id="WIH94255.1"/>
    </source>
</evidence>
<dbReference type="PANTHER" id="PTHR22916">
    <property type="entry name" value="GLYCOSYLTRANSFERASE"/>
    <property type="match status" value="1"/>
</dbReference>
<dbReference type="AlphaFoldDB" id="A0AAJ6GFV3"/>
<organism evidence="2 3">
    <name type="scientific">Brachyspira pilosicoli</name>
    <name type="common">Serpulina pilosicoli</name>
    <dbReference type="NCBI Taxonomy" id="52584"/>
    <lineage>
        <taxon>Bacteria</taxon>
        <taxon>Pseudomonadati</taxon>
        <taxon>Spirochaetota</taxon>
        <taxon>Spirochaetia</taxon>
        <taxon>Brachyspirales</taxon>
        <taxon>Brachyspiraceae</taxon>
        <taxon>Brachyspira</taxon>
    </lineage>
</organism>
<gene>
    <name evidence="2" type="ORF">NEH99_08140</name>
</gene>
<feature type="domain" description="Glycosyltransferase 2-like" evidence="1">
    <location>
        <begin position="5"/>
        <end position="134"/>
    </location>
</feature>